<reference evidence="1 2" key="1">
    <citation type="submission" date="2007-01" db="EMBL/GenBank/DDBJ databases">
        <authorList>
            <person name="Haygood M."/>
            <person name="Podell S."/>
            <person name="Anderson C."/>
            <person name="Hopkinson B."/>
            <person name="Roe K."/>
            <person name="Barbeau K."/>
            <person name="Gaasterland T."/>
            <person name="Ferriera S."/>
            <person name="Johnson J."/>
            <person name="Kravitz S."/>
            <person name="Beeson K."/>
            <person name="Sutton G."/>
            <person name="Rogers Y.-H."/>
            <person name="Friedman R."/>
            <person name="Frazier M."/>
            <person name="Venter J.C."/>
        </authorList>
    </citation>
    <scope>NUCLEOTIDE SEQUENCE [LARGE SCALE GENOMIC DNA]</scope>
    <source>
        <strain evidence="1 2">ATCC 23134</strain>
    </source>
</reference>
<organism evidence="1 2">
    <name type="scientific">Microscilla marina ATCC 23134</name>
    <dbReference type="NCBI Taxonomy" id="313606"/>
    <lineage>
        <taxon>Bacteria</taxon>
        <taxon>Pseudomonadati</taxon>
        <taxon>Bacteroidota</taxon>
        <taxon>Cytophagia</taxon>
        <taxon>Cytophagales</taxon>
        <taxon>Microscillaceae</taxon>
        <taxon>Microscilla</taxon>
    </lineage>
</organism>
<dbReference type="AlphaFoldDB" id="A1ZVL1"/>
<protein>
    <submittedName>
        <fullName evidence="1">Uncharacterized protein</fullName>
    </submittedName>
</protein>
<accession>A1ZVL1</accession>
<comment type="caution">
    <text evidence="1">The sequence shown here is derived from an EMBL/GenBank/DDBJ whole genome shotgun (WGS) entry which is preliminary data.</text>
</comment>
<dbReference type="EMBL" id="AAWS01000046">
    <property type="protein sequence ID" value="EAY25554.1"/>
    <property type="molecule type" value="Genomic_DNA"/>
</dbReference>
<sequence length="43" mass="4932">MGIFQIKPLSHQTSNSLTINTLQQNTRNTLKKNKKIFTPPTTF</sequence>
<evidence type="ECO:0000313" key="2">
    <source>
        <dbReference type="Proteomes" id="UP000004095"/>
    </source>
</evidence>
<evidence type="ECO:0000313" key="1">
    <source>
        <dbReference type="EMBL" id="EAY25554.1"/>
    </source>
</evidence>
<gene>
    <name evidence="1" type="ORF">M23134_00652</name>
</gene>
<keyword evidence="2" id="KW-1185">Reference proteome</keyword>
<dbReference type="Proteomes" id="UP000004095">
    <property type="component" value="Unassembled WGS sequence"/>
</dbReference>
<proteinExistence type="predicted"/>
<name>A1ZVL1_MICM2</name>